<dbReference type="SUPFAM" id="SSF52540">
    <property type="entry name" value="P-loop containing nucleoside triphosphate hydrolases"/>
    <property type="match status" value="1"/>
</dbReference>
<dbReference type="NCBIfam" id="TIGR00682">
    <property type="entry name" value="lpxK"/>
    <property type="match status" value="1"/>
</dbReference>
<keyword evidence="6 13" id="KW-0441">Lipid A biosynthesis</keyword>
<comment type="similarity">
    <text evidence="13">Belongs to the LpxK family.</text>
</comment>
<comment type="function">
    <text evidence="1 13">Transfers the gamma-phosphate of ATP to the 4'-position of a tetraacyldisaccharide 1-phosphate intermediate (termed DS-1-P) to form tetraacyldisaccharide 1,4'-bis-phosphate (lipid IVA).</text>
</comment>
<keyword evidence="7 13" id="KW-0808">Transferase</keyword>
<protein>
    <recommendedName>
        <fullName evidence="4 13">Tetraacyldisaccharide 4'-kinase</fullName>
        <ecNumber evidence="3 13">2.7.1.130</ecNumber>
    </recommendedName>
    <alternativeName>
        <fullName evidence="12 13">Lipid A 4'-kinase</fullName>
    </alternativeName>
</protein>
<dbReference type="GO" id="GO:0009029">
    <property type="term" value="F:lipid-A 4'-kinase activity"/>
    <property type="evidence" value="ECO:0007669"/>
    <property type="project" value="UniProtKB-EC"/>
</dbReference>
<evidence type="ECO:0000256" key="9">
    <source>
        <dbReference type="ARBA" id="ARBA00022777"/>
    </source>
</evidence>
<evidence type="ECO:0000256" key="12">
    <source>
        <dbReference type="ARBA" id="ARBA00029757"/>
    </source>
</evidence>
<evidence type="ECO:0000256" key="7">
    <source>
        <dbReference type="ARBA" id="ARBA00022679"/>
    </source>
</evidence>
<dbReference type="Proteomes" id="UP001596116">
    <property type="component" value="Unassembled WGS sequence"/>
</dbReference>
<keyword evidence="9 13" id="KW-0418">Kinase</keyword>
<dbReference type="EMBL" id="JBHPON010000001">
    <property type="protein sequence ID" value="MFC6035838.1"/>
    <property type="molecule type" value="Genomic_DNA"/>
</dbReference>
<evidence type="ECO:0000256" key="8">
    <source>
        <dbReference type="ARBA" id="ARBA00022741"/>
    </source>
</evidence>
<feature type="binding site" evidence="13">
    <location>
        <begin position="59"/>
        <end position="66"/>
    </location>
    <ligand>
        <name>ATP</name>
        <dbReference type="ChEBI" id="CHEBI:30616"/>
    </ligand>
</feature>
<sequence length="325" mass="35247">MLTSRSSPWFWRSDTLAGRAIRAALTPAAFVYQAGYKARLALTKPSRAAIPVICIGNATLGGTGKTPFALLVAQLLKEEGVTPAFLTRGYGGAEAGPALVDRDRHDADDVGDEALLLAKEAMTIVSRNRPAGASLAAREGADVIIMDDGFQNPTLHKDFSILLIGAATETPGAGLFPAGPYREPLEEAKARAQIAVAMERDKNGADFCAWLEPVAPSPERVIAFAGIGRPEKFFKTLEEAGYELAQRLSFPDHHRYAPAELRFLAREAKREKARLICTEKDVVKLPADFREDLLTLPVRMCIDDAPALKRHLMSVINQGRKDSAV</sequence>
<keyword evidence="5 13" id="KW-0444">Lipid biosynthesis</keyword>
<proteinExistence type="inferred from homology"/>
<evidence type="ECO:0000256" key="6">
    <source>
        <dbReference type="ARBA" id="ARBA00022556"/>
    </source>
</evidence>
<keyword evidence="15" id="KW-1185">Reference proteome</keyword>
<gene>
    <name evidence="13 14" type="primary">lpxK</name>
    <name evidence="14" type="ORF">ACFMB1_09805</name>
</gene>
<dbReference type="EC" id="2.7.1.130" evidence="3 13"/>
<evidence type="ECO:0000256" key="5">
    <source>
        <dbReference type="ARBA" id="ARBA00022516"/>
    </source>
</evidence>
<dbReference type="PANTHER" id="PTHR42724">
    <property type="entry name" value="TETRAACYLDISACCHARIDE 4'-KINASE"/>
    <property type="match status" value="1"/>
</dbReference>
<comment type="pathway">
    <text evidence="2 13">Glycolipid biosynthesis; lipid IV(A) biosynthesis; lipid IV(A) from (3R)-3-hydroxytetradecanoyl-[acyl-carrier-protein] and UDP-N-acetyl-alpha-D-glucosamine: step 6/6.</text>
</comment>
<evidence type="ECO:0000256" key="1">
    <source>
        <dbReference type="ARBA" id="ARBA00002274"/>
    </source>
</evidence>
<dbReference type="RefSeq" id="WP_379881475.1">
    <property type="nucleotide sequence ID" value="NZ_JBHPON010000001.1"/>
</dbReference>
<evidence type="ECO:0000256" key="11">
    <source>
        <dbReference type="ARBA" id="ARBA00023098"/>
    </source>
</evidence>
<dbReference type="PANTHER" id="PTHR42724:SF1">
    <property type="entry name" value="TETRAACYLDISACCHARIDE 4'-KINASE, MITOCHONDRIAL-RELATED"/>
    <property type="match status" value="1"/>
</dbReference>
<dbReference type="InterPro" id="IPR027417">
    <property type="entry name" value="P-loop_NTPase"/>
</dbReference>
<evidence type="ECO:0000256" key="4">
    <source>
        <dbReference type="ARBA" id="ARBA00016436"/>
    </source>
</evidence>
<comment type="catalytic activity">
    <reaction evidence="13">
        <text>a lipid A disaccharide + ATP = a lipid IVA + ADP + H(+)</text>
        <dbReference type="Rhea" id="RHEA:67840"/>
        <dbReference type="ChEBI" id="CHEBI:15378"/>
        <dbReference type="ChEBI" id="CHEBI:30616"/>
        <dbReference type="ChEBI" id="CHEBI:176343"/>
        <dbReference type="ChEBI" id="CHEBI:176425"/>
        <dbReference type="ChEBI" id="CHEBI:456216"/>
        <dbReference type="EC" id="2.7.1.130"/>
    </reaction>
</comment>
<evidence type="ECO:0000313" key="15">
    <source>
        <dbReference type="Proteomes" id="UP001596116"/>
    </source>
</evidence>
<accession>A0ABW1KZH2</accession>
<reference evidence="14 15" key="1">
    <citation type="submission" date="2024-09" db="EMBL/GenBank/DDBJ databases">
        <authorList>
            <person name="Zhang Z.-H."/>
        </authorList>
    </citation>
    <scope>NUCLEOTIDE SEQUENCE [LARGE SCALE GENOMIC DNA]</scope>
    <source>
        <strain evidence="14 15">HHTR114</strain>
    </source>
</reference>
<evidence type="ECO:0000256" key="3">
    <source>
        <dbReference type="ARBA" id="ARBA00012071"/>
    </source>
</evidence>
<evidence type="ECO:0000256" key="10">
    <source>
        <dbReference type="ARBA" id="ARBA00022840"/>
    </source>
</evidence>
<keyword evidence="11 13" id="KW-0443">Lipid metabolism</keyword>
<comment type="caution">
    <text evidence="14">The sequence shown here is derived from an EMBL/GenBank/DDBJ whole genome shotgun (WGS) entry which is preliminary data.</text>
</comment>
<dbReference type="Pfam" id="PF02606">
    <property type="entry name" value="LpxK"/>
    <property type="match status" value="1"/>
</dbReference>
<dbReference type="InterPro" id="IPR003758">
    <property type="entry name" value="LpxK"/>
</dbReference>
<evidence type="ECO:0000256" key="13">
    <source>
        <dbReference type="HAMAP-Rule" id="MF_00409"/>
    </source>
</evidence>
<evidence type="ECO:0000313" key="14">
    <source>
        <dbReference type="EMBL" id="MFC6035838.1"/>
    </source>
</evidence>
<dbReference type="HAMAP" id="MF_00409">
    <property type="entry name" value="LpxK"/>
    <property type="match status" value="1"/>
</dbReference>
<evidence type="ECO:0000256" key="2">
    <source>
        <dbReference type="ARBA" id="ARBA00004870"/>
    </source>
</evidence>
<organism evidence="14 15">
    <name type="scientific">Hyphococcus aureus</name>
    <dbReference type="NCBI Taxonomy" id="2666033"/>
    <lineage>
        <taxon>Bacteria</taxon>
        <taxon>Pseudomonadati</taxon>
        <taxon>Pseudomonadota</taxon>
        <taxon>Alphaproteobacteria</taxon>
        <taxon>Parvularculales</taxon>
        <taxon>Parvularculaceae</taxon>
        <taxon>Hyphococcus</taxon>
    </lineage>
</organism>
<keyword evidence="10 13" id="KW-0067">ATP-binding</keyword>
<keyword evidence="8 13" id="KW-0547">Nucleotide-binding</keyword>
<name>A0ABW1KZH2_9PROT</name>